<sequence>MRLSFTVCKLAWRDLRGGLGGLWFVVLQIALGVAMMAAVGSLGGAVLDSLTAVGRQAAGGDLSLRLFHAPAMPDQRRLLEGLGTVSEIAELRPVAETADGGRRTLVELKAVDDAWPLYGKAAVTGAASLDQALDRDGGTWGAAVGPDLLEALDLSLGERLRLGNLEVTLRAVVTHEPDRLLRAFSLGPRVIVDKAALADAGLTPPGAPVYWYYRLRLGGETDAGAAIRLLTERQPDAGWRIVDGRQGVPGAERTLDLARTLFLLIAMAVLVAGGLGVGNAVRAHVERRLPTSATLKVLGARPRQVFGMLLAQVLGAAVVASLLGCAAGGGAAALALRRAPDWIIRTAAPWQPEALAMAVAVGVLAAAAFAIRPLAWAAGHRPPEVWRSALAPAAGRGGRRAWAAAVATGAVAVGVVAAWTGMPVATAAFLVVCAAAAALFAVAGRGLARLARRLARGRRGAVRMALINIGRPDAPTVPVTVVLGLSLALVTAVGLTGRAALHHMDATLPAEAPDAVVLSVPPEADAALQARLKDVPDVRRVETAPFLHARISRLKGAPVVETDVPRSVAWAVRGDRGLSWRRLPRSGTELAAGTWWAEDHAGPLLASVDARVAGRLDLAVGDALTLATPSGPMTATVANLRRMDLTALDLDFPIILSPPAEPPPHSRIAAVWAPQGALAAAEAAIADVAPDAPVLRMAPVLEALRGTVAQVRALLLGLAGFALGAAALVLAATVLASARARQHDVTILRALGVSQRQVDRVLVLEFAMLGAAVGLLAVPVGTAAGLAVAAAVTTAGDAVDAGLPLAVVGSTVVVMAGVGLILARRLRRVPLAAALRRVAQE</sequence>
<protein>
    <recommendedName>
        <fullName evidence="7">ABC3 transporter permease C-terminal domain-containing protein</fullName>
    </recommendedName>
</protein>
<reference evidence="8 9" key="1">
    <citation type="journal article" date="2013" name="Genome Announc.">
        <title>Draft Genome Sequence of an Alphaproteobacterium, Caenispirillum salinarum AK4(T), Isolated from a Solar Saltern.</title>
        <authorList>
            <person name="Khatri I."/>
            <person name="Singh A."/>
            <person name="Korpole S."/>
            <person name="Pinnaka A.K."/>
            <person name="Subramanian S."/>
        </authorList>
    </citation>
    <scope>NUCLEOTIDE SEQUENCE [LARGE SCALE GENOMIC DNA]</scope>
    <source>
        <strain evidence="8 9">AK4</strain>
    </source>
</reference>
<dbReference type="PATRIC" id="fig|1238182.3.peg.2114"/>
<feature type="transmembrane region" description="Helical" evidence="6">
    <location>
        <begin position="21"/>
        <end position="47"/>
    </location>
</feature>
<dbReference type="PANTHER" id="PTHR30287">
    <property type="entry name" value="MEMBRANE COMPONENT OF PREDICTED ABC SUPERFAMILY METABOLITE UPTAKE TRANSPORTER"/>
    <property type="match status" value="1"/>
</dbReference>
<evidence type="ECO:0000256" key="3">
    <source>
        <dbReference type="ARBA" id="ARBA00022692"/>
    </source>
</evidence>
<feature type="transmembrane region" description="Helical" evidence="6">
    <location>
        <begin position="761"/>
        <end position="791"/>
    </location>
</feature>
<dbReference type="Pfam" id="PF02687">
    <property type="entry name" value="FtsX"/>
    <property type="match status" value="2"/>
</dbReference>
<dbReference type="RefSeq" id="WP_009540560.1">
    <property type="nucleotide sequence ID" value="NZ_ANHY01000008.1"/>
</dbReference>
<keyword evidence="9" id="KW-1185">Reference proteome</keyword>
<evidence type="ECO:0000256" key="6">
    <source>
        <dbReference type="SAM" id="Phobius"/>
    </source>
</evidence>
<comment type="caution">
    <text evidence="8">The sequence shown here is derived from an EMBL/GenBank/DDBJ whole genome shotgun (WGS) entry which is preliminary data.</text>
</comment>
<dbReference type="Proteomes" id="UP000009881">
    <property type="component" value="Unassembled WGS sequence"/>
</dbReference>
<feature type="transmembrane region" description="Helical" evidence="6">
    <location>
        <begin position="714"/>
        <end position="740"/>
    </location>
</feature>
<gene>
    <name evidence="8" type="ORF">C882_4452</name>
</gene>
<feature type="transmembrane region" description="Helical" evidence="6">
    <location>
        <begin position="400"/>
        <end position="421"/>
    </location>
</feature>
<dbReference type="eggNOG" id="COG3127">
    <property type="taxonomic scope" value="Bacteria"/>
</dbReference>
<name>K9HJF1_9PROT</name>
<feature type="transmembrane region" description="Helical" evidence="6">
    <location>
        <begin position="306"/>
        <end position="334"/>
    </location>
</feature>
<feature type="transmembrane region" description="Helical" evidence="6">
    <location>
        <begin position="261"/>
        <end position="285"/>
    </location>
</feature>
<feature type="domain" description="ABC3 transporter permease C-terminal" evidence="7">
    <location>
        <begin position="264"/>
        <end position="368"/>
    </location>
</feature>
<feature type="transmembrane region" description="Helical" evidence="6">
    <location>
        <begin position="474"/>
        <end position="495"/>
    </location>
</feature>
<evidence type="ECO:0000256" key="4">
    <source>
        <dbReference type="ARBA" id="ARBA00022989"/>
    </source>
</evidence>
<evidence type="ECO:0000256" key="5">
    <source>
        <dbReference type="ARBA" id="ARBA00023136"/>
    </source>
</evidence>
<dbReference type="EMBL" id="ANHY01000008">
    <property type="protein sequence ID" value="EKV30493.1"/>
    <property type="molecule type" value="Genomic_DNA"/>
</dbReference>
<evidence type="ECO:0000313" key="9">
    <source>
        <dbReference type="Proteomes" id="UP000009881"/>
    </source>
</evidence>
<dbReference type="STRING" id="1238182.C882_4452"/>
<keyword evidence="2" id="KW-1003">Cell membrane</keyword>
<feature type="transmembrane region" description="Helical" evidence="6">
    <location>
        <begin position="354"/>
        <end position="379"/>
    </location>
</feature>
<dbReference type="AlphaFoldDB" id="K9HJF1"/>
<feature type="domain" description="ABC3 transporter permease C-terminal" evidence="7">
    <location>
        <begin position="718"/>
        <end position="827"/>
    </location>
</feature>
<evidence type="ECO:0000313" key="8">
    <source>
        <dbReference type="EMBL" id="EKV30493.1"/>
    </source>
</evidence>
<keyword evidence="3 6" id="KW-0812">Transmembrane</keyword>
<dbReference type="InterPro" id="IPR003838">
    <property type="entry name" value="ABC3_permease_C"/>
</dbReference>
<comment type="subcellular location">
    <subcellularLocation>
        <location evidence="1">Cell membrane</location>
        <topology evidence="1">Multi-pass membrane protein</topology>
    </subcellularLocation>
</comment>
<keyword evidence="5 6" id="KW-0472">Membrane</keyword>
<feature type="transmembrane region" description="Helical" evidence="6">
    <location>
        <begin position="427"/>
        <end position="448"/>
    </location>
</feature>
<keyword evidence="4 6" id="KW-1133">Transmembrane helix</keyword>
<dbReference type="GO" id="GO:0005886">
    <property type="term" value="C:plasma membrane"/>
    <property type="evidence" value="ECO:0007669"/>
    <property type="project" value="UniProtKB-SubCell"/>
</dbReference>
<evidence type="ECO:0000256" key="1">
    <source>
        <dbReference type="ARBA" id="ARBA00004651"/>
    </source>
</evidence>
<dbReference type="PANTHER" id="PTHR30287:SF1">
    <property type="entry name" value="INNER MEMBRANE PROTEIN"/>
    <property type="match status" value="1"/>
</dbReference>
<evidence type="ECO:0000259" key="7">
    <source>
        <dbReference type="Pfam" id="PF02687"/>
    </source>
</evidence>
<dbReference type="OrthoDB" id="9775544at2"/>
<organism evidence="8 9">
    <name type="scientific">Caenispirillum salinarum AK4</name>
    <dbReference type="NCBI Taxonomy" id="1238182"/>
    <lineage>
        <taxon>Bacteria</taxon>
        <taxon>Pseudomonadati</taxon>
        <taxon>Pseudomonadota</taxon>
        <taxon>Alphaproteobacteria</taxon>
        <taxon>Rhodospirillales</taxon>
        <taxon>Novispirillaceae</taxon>
        <taxon>Caenispirillum</taxon>
    </lineage>
</organism>
<evidence type="ECO:0000256" key="2">
    <source>
        <dbReference type="ARBA" id="ARBA00022475"/>
    </source>
</evidence>
<accession>K9HJF1</accession>
<feature type="transmembrane region" description="Helical" evidence="6">
    <location>
        <begin position="803"/>
        <end position="823"/>
    </location>
</feature>
<proteinExistence type="predicted"/>
<dbReference type="InterPro" id="IPR038766">
    <property type="entry name" value="Membrane_comp_ABC_pdt"/>
</dbReference>